<evidence type="ECO:0000313" key="2">
    <source>
        <dbReference type="EMBL" id="MBX55927.1"/>
    </source>
</evidence>
<organism evidence="2">
    <name type="scientific">Rhizophora mucronata</name>
    <name type="common">Asiatic mangrove</name>
    <dbReference type="NCBI Taxonomy" id="61149"/>
    <lineage>
        <taxon>Eukaryota</taxon>
        <taxon>Viridiplantae</taxon>
        <taxon>Streptophyta</taxon>
        <taxon>Embryophyta</taxon>
        <taxon>Tracheophyta</taxon>
        <taxon>Spermatophyta</taxon>
        <taxon>Magnoliopsida</taxon>
        <taxon>eudicotyledons</taxon>
        <taxon>Gunneridae</taxon>
        <taxon>Pentapetalae</taxon>
        <taxon>rosids</taxon>
        <taxon>fabids</taxon>
        <taxon>Malpighiales</taxon>
        <taxon>Rhizophoraceae</taxon>
        <taxon>Rhizophora</taxon>
    </lineage>
</organism>
<evidence type="ECO:0000256" key="1">
    <source>
        <dbReference type="SAM" id="MobiDB-lite"/>
    </source>
</evidence>
<feature type="region of interest" description="Disordered" evidence="1">
    <location>
        <begin position="1"/>
        <end position="23"/>
    </location>
</feature>
<accession>A0A2P2PMD3</accession>
<protein>
    <submittedName>
        <fullName evidence="2">Uncharacterized protein</fullName>
    </submittedName>
</protein>
<dbReference type="AlphaFoldDB" id="A0A2P2PMD3"/>
<reference evidence="2" key="1">
    <citation type="submission" date="2018-02" db="EMBL/GenBank/DDBJ databases">
        <title>Rhizophora mucronata_Transcriptome.</title>
        <authorList>
            <person name="Meera S.P."/>
            <person name="Sreeshan A."/>
            <person name="Augustine A."/>
        </authorList>
    </citation>
    <scope>NUCLEOTIDE SEQUENCE</scope>
    <source>
        <tissue evidence="2">Leaf</tissue>
    </source>
</reference>
<sequence length="48" mass="5554">MKESTAEDVGVTRNENNTRETRAGMVADMVRDFRNVCMRACERDEEDD</sequence>
<proteinExistence type="predicted"/>
<dbReference type="EMBL" id="GGEC01075443">
    <property type="protein sequence ID" value="MBX55927.1"/>
    <property type="molecule type" value="Transcribed_RNA"/>
</dbReference>
<name>A0A2P2PMD3_RHIMU</name>